<sequence>MLWLFKVDNGNVNTQNSHIWKTSRTPDQVNSYDCWCGFTTNLILVPFFFEERCLYQAGKVDDAPPHIACEVKTFLFDTFIKDRVISRSSTLVGLKDALQRTVGCIDVDMLHSAVIGTSLA</sequence>
<protein>
    <submittedName>
        <fullName evidence="1">Uncharacterized protein</fullName>
    </submittedName>
</protein>
<gene>
    <name evidence="1" type="ORF">CDAR_40051</name>
</gene>
<dbReference type="Proteomes" id="UP001054837">
    <property type="component" value="Unassembled WGS sequence"/>
</dbReference>
<dbReference type="AlphaFoldDB" id="A0AAV4RBU8"/>
<name>A0AAV4RBU8_9ARAC</name>
<keyword evidence="2" id="KW-1185">Reference proteome</keyword>
<proteinExistence type="predicted"/>
<evidence type="ECO:0000313" key="1">
    <source>
        <dbReference type="EMBL" id="GIY18156.1"/>
    </source>
</evidence>
<dbReference type="EMBL" id="BPLQ01005872">
    <property type="protein sequence ID" value="GIY18156.1"/>
    <property type="molecule type" value="Genomic_DNA"/>
</dbReference>
<reference evidence="1 2" key="1">
    <citation type="submission" date="2021-06" db="EMBL/GenBank/DDBJ databases">
        <title>Caerostris darwini draft genome.</title>
        <authorList>
            <person name="Kono N."/>
            <person name="Arakawa K."/>
        </authorList>
    </citation>
    <scope>NUCLEOTIDE SEQUENCE [LARGE SCALE GENOMIC DNA]</scope>
</reference>
<comment type="caution">
    <text evidence="1">The sequence shown here is derived from an EMBL/GenBank/DDBJ whole genome shotgun (WGS) entry which is preliminary data.</text>
</comment>
<evidence type="ECO:0000313" key="2">
    <source>
        <dbReference type="Proteomes" id="UP001054837"/>
    </source>
</evidence>
<accession>A0AAV4RBU8</accession>
<organism evidence="1 2">
    <name type="scientific">Caerostris darwini</name>
    <dbReference type="NCBI Taxonomy" id="1538125"/>
    <lineage>
        <taxon>Eukaryota</taxon>
        <taxon>Metazoa</taxon>
        <taxon>Ecdysozoa</taxon>
        <taxon>Arthropoda</taxon>
        <taxon>Chelicerata</taxon>
        <taxon>Arachnida</taxon>
        <taxon>Araneae</taxon>
        <taxon>Araneomorphae</taxon>
        <taxon>Entelegynae</taxon>
        <taxon>Araneoidea</taxon>
        <taxon>Araneidae</taxon>
        <taxon>Caerostris</taxon>
    </lineage>
</organism>